<organism evidence="1 2">
    <name type="scientific">Stephania yunnanensis</name>
    <dbReference type="NCBI Taxonomy" id="152371"/>
    <lineage>
        <taxon>Eukaryota</taxon>
        <taxon>Viridiplantae</taxon>
        <taxon>Streptophyta</taxon>
        <taxon>Embryophyta</taxon>
        <taxon>Tracheophyta</taxon>
        <taxon>Spermatophyta</taxon>
        <taxon>Magnoliopsida</taxon>
        <taxon>Ranunculales</taxon>
        <taxon>Menispermaceae</taxon>
        <taxon>Menispermoideae</taxon>
        <taxon>Cissampelideae</taxon>
        <taxon>Stephania</taxon>
    </lineage>
</organism>
<dbReference type="AlphaFoldDB" id="A0AAP0HRU3"/>
<evidence type="ECO:0000313" key="1">
    <source>
        <dbReference type="EMBL" id="KAK9098998.1"/>
    </source>
</evidence>
<gene>
    <name evidence="1" type="ORF">Syun_026043</name>
</gene>
<proteinExistence type="predicted"/>
<dbReference type="Proteomes" id="UP001420932">
    <property type="component" value="Unassembled WGS sequence"/>
</dbReference>
<sequence>MMTVCLAPPISTSTPMTTTPTVQVPTLPTASPIVVTASVVETAEAIPSSMPAFSSTSVEVQLVKDFIRLKPTCFDGVKDFQKIKKWILYEEKLHRVLRIEDRLRA</sequence>
<reference evidence="1 2" key="1">
    <citation type="submission" date="2024-01" db="EMBL/GenBank/DDBJ databases">
        <title>Genome assemblies of Stephania.</title>
        <authorList>
            <person name="Yang L."/>
        </authorList>
    </citation>
    <scope>NUCLEOTIDE SEQUENCE [LARGE SCALE GENOMIC DNA]</scope>
    <source>
        <strain evidence="1">YNDBR</strain>
        <tissue evidence="1">Leaf</tissue>
    </source>
</reference>
<name>A0AAP0HRU3_9MAGN</name>
<keyword evidence="2" id="KW-1185">Reference proteome</keyword>
<comment type="caution">
    <text evidence="1">The sequence shown here is derived from an EMBL/GenBank/DDBJ whole genome shotgun (WGS) entry which is preliminary data.</text>
</comment>
<protein>
    <submittedName>
        <fullName evidence="1">Uncharacterized protein</fullName>
    </submittedName>
</protein>
<evidence type="ECO:0000313" key="2">
    <source>
        <dbReference type="Proteomes" id="UP001420932"/>
    </source>
</evidence>
<accession>A0AAP0HRU3</accession>
<dbReference type="EMBL" id="JBBNAF010000011">
    <property type="protein sequence ID" value="KAK9098998.1"/>
    <property type="molecule type" value="Genomic_DNA"/>
</dbReference>